<evidence type="ECO:0000256" key="2">
    <source>
        <dbReference type="ARBA" id="ARBA00022448"/>
    </source>
</evidence>
<dbReference type="CDD" id="cd18595">
    <property type="entry name" value="ABC_6TM_MRP1_2_3_6_D1_like"/>
    <property type="match status" value="1"/>
</dbReference>
<evidence type="ECO:0000256" key="5">
    <source>
        <dbReference type="ARBA" id="ARBA00022737"/>
    </source>
</evidence>
<feature type="transmembrane region" description="Helical" evidence="10">
    <location>
        <begin position="211"/>
        <end position="232"/>
    </location>
</feature>
<dbReference type="Gene3D" id="1.20.1560.10">
    <property type="entry name" value="ABC transporter type 1, transmembrane domain"/>
    <property type="match status" value="1"/>
</dbReference>
<keyword evidence="2" id="KW-0813">Transport</keyword>
<dbReference type="PANTHER" id="PTHR24223:SF443">
    <property type="entry name" value="MULTIDRUG-RESISTANCE LIKE PROTEIN 1, ISOFORM I"/>
    <property type="match status" value="1"/>
</dbReference>
<dbReference type="FunFam" id="1.20.1560.10:FF:000020">
    <property type="entry name" value="ABC metal ion transporter"/>
    <property type="match status" value="1"/>
</dbReference>
<evidence type="ECO:0000256" key="7">
    <source>
        <dbReference type="ARBA" id="ARBA00022840"/>
    </source>
</evidence>
<dbReference type="InterPro" id="IPR011527">
    <property type="entry name" value="ABC1_TM_dom"/>
</dbReference>
<dbReference type="Pfam" id="PF00005">
    <property type="entry name" value="ABC_tran"/>
    <property type="match status" value="1"/>
</dbReference>
<evidence type="ECO:0000256" key="1">
    <source>
        <dbReference type="ARBA" id="ARBA00004128"/>
    </source>
</evidence>
<feature type="transmembrane region" description="Helical" evidence="10">
    <location>
        <begin position="238"/>
        <end position="257"/>
    </location>
</feature>
<keyword evidence="7" id="KW-0067">ATP-binding</keyword>
<dbReference type="InterPro" id="IPR003439">
    <property type="entry name" value="ABC_transporter-like_ATP-bd"/>
</dbReference>
<accession>A0A915IMN4</accession>
<feature type="domain" description="ABC transmembrane type-1" evidence="11">
    <location>
        <begin position="107"/>
        <end position="381"/>
    </location>
</feature>
<feature type="transmembrane region" description="Helical" evidence="10">
    <location>
        <begin position="356"/>
        <end position="380"/>
    </location>
</feature>
<evidence type="ECO:0000259" key="11">
    <source>
        <dbReference type="PROSITE" id="PS50929"/>
    </source>
</evidence>
<keyword evidence="6" id="KW-0547">Nucleotide-binding</keyword>
<dbReference type="Proteomes" id="UP000887565">
    <property type="component" value="Unplaced"/>
</dbReference>
<protein>
    <submittedName>
        <fullName evidence="13">ABC transmembrane type-1 domain-containing protein</fullName>
    </submittedName>
</protein>
<dbReference type="GO" id="GO:0005524">
    <property type="term" value="F:ATP binding"/>
    <property type="evidence" value="ECO:0007669"/>
    <property type="project" value="UniProtKB-KW"/>
</dbReference>
<evidence type="ECO:0000256" key="10">
    <source>
        <dbReference type="SAM" id="Phobius"/>
    </source>
</evidence>
<dbReference type="InterPro" id="IPR027417">
    <property type="entry name" value="P-loop_NTPase"/>
</dbReference>
<keyword evidence="3" id="KW-0926">Vacuole</keyword>
<evidence type="ECO:0000313" key="12">
    <source>
        <dbReference type="Proteomes" id="UP000887565"/>
    </source>
</evidence>
<dbReference type="GO" id="GO:0016887">
    <property type="term" value="F:ATP hydrolysis activity"/>
    <property type="evidence" value="ECO:0007669"/>
    <property type="project" value="InterPro"/>
</dbReference>
<dbReference type="InterPro" id="IPR050173">
    <property type="entry name" value="ABC_transporter_C-like"/>
</dbReference>
<keyword evidence="4 10" id="KW-0812">Transmembrane</keyword>
<dbReference type="GO" id="GO:0000323">
    <property type="term" value="C:lytic vacuole"/>
    <property type="evidence" value="ECO:0007669"/>
    <property type="project" value="UniProtKB-ARBA"/>
</dbReference>
<dbReference type="Gene3D" id="3.40.50.300">
    <property type="entry name" value="P-loop containing nucleotide triphosphate hydrolases"/>
    <property type="match status" value="1"/>
</dbReference>
<evidence type="ECO:0000256" key="8">
    <source>
        <dbReference type="ARBA" id="ARBA00022989"/>
    </source>
</evidence>
<organism evidence="12 13">
    <name type="scientific">Romanomermis culicivorax</name>
    <name type="common">Nematode worm</name>
    <dbReference type="NCBI Taxonomy" id="13658"/>
    <lineage>
        <taxon>Eukaryota</taxon>
        <taxon>Metazoa</taxon>
        <taxon>Ecdysozoa</taxon>
        <taxon>Nematoda</taxon>
        <taxon>Enoplea</taxon>
        <taxon>Dorylaimia</taxon>
        <taxon>Mermithida</taxon>
        <taxon>Mermithoidea</taxon>
        <taxon>Mermithidae</taxon>
        <taxon>Romanomermis</taxon>
    </lineage>
</organism>
<dbReference type="SUPFAM" id="SSF90123">
    <property type="entry name" value="ABC transporter transmembrane region"/>
    <property type="match status" value="1"/>
</dbReference>
<keyword evidence="9 10" id="KW-0472">Membrane</keyword>
<dbReference type="Pfam" id="PF00664">
    <property type="entry name" value="ABC_membrane"/>
    <property type="match status" value="1"/>
</dbReference>
<dbReference type="SUPFAM" id="SSF52540">
    <property type="entry name" value="P-loop containing nucleoside triphosphate hydrolases"/>
    <property type="match status" value="1"/>
</dbReference>
<proteinExistence type="predicted"/>
<reference evidence="13" key="1">
    <citation type="submission" date="2022-11" db="UniProtKB">
        <authorList>
            <consortium name="WormBaseParasite"/>
        </authorList>
    </citation>
    <scope>IDENTIFICATION</scope>
</reference>
<name>A0A915IMN4_ROMCU</name>
<dbReference type="AlphaFoldDB" id="A0A915IMN4"/>
<feature type="transmembrane region" description="Helical" evidence="10">
    <location>
        <begin position="316"/>
        <end position="344"/>
    </location>
</feature>
<evidence type="ECO:0000256" key="9">
    <source>
        <dbReference type="ARBA" id="ARBA00023136"/>
    </source>
</evidence>
<keyword evidence="5" id="KW-0677">Repeat</keyword>
<dbReference type="InterPro" id="IPR036640">
    <property type="entry name" value="ABC1_TM_sf"/>
</dbReference>
<dbReference type="GO" id="GO:0005774">
    <property type="term" value="C:vacuolar membrane"/>
    <property type="evidence" value="ECO:0007669"/>
    <property type="project" value="UniProtKB-SubCell"/>
</dbReference>
<dbReference type="PROSITE" id="PS50929">
    <property type="entry name" value="ABC_TM1F"/>
    <property type="match status" value="1"/>
</dbReference>
<evidence type="ECO:0000256" key="6">
    <source>
        <dbReference type="ARBA" id="ARBA00022741"/>
    </source>
</evidence>
<feature type="transmembrane region" description="Helical" evidence="10">
    <location>
        <begin position="139"/>
        <end position="162"/>
    </location>
</feature>
<evidence type="ECO:0000256" key="3">
    <source>
        <dbReference type="ARBA" id="ARBA00022554"/>
    </source>
</evidence>
<sequence length="479" mass="54308">LAILGWRRPLVFEDLWSLNDNDTSESLIPLWKSKWDPSYAIYKQQSLQSRQPAIVLTYKENNSHSENTVQETLLLKTKPNFVAEPSIILPLFKCLKWKIIPSVLQRIMSDMLQFASPLLLNALITFVQDPKQNQWKGYFYALCMFLVAMLGTFLQNYGFATLSRACMNFRSMLTMAVYEKALKLSTSSKHQKSLGETVNIMSTDIQLMQDVGMHLIIVMSSPFQVIVAIYLLYQQIGFSIFIGSIVMFLLIPINFWLSSKQRKYQIMQMRYKDERIKITNEILNGMKVIKLYAWEQCFEKRIQTIRDKEISIIKKAGYYGAVVTFTWNCAPFLISVASFASFVFLADGQLTPQTAFVSISLFNILRFPMTLLPMIVSFLIKASVSNKRIKSFLVADEINENSVLRKEEKIGSVKIENASFDWKYESGTPASEKSTLSGVNINVEPGQLIAVVGSVGCGKSSMLSAILGEMNKSEGSLVV</sequence>
<keyword evidence="12" id="KW-1185">Reference proteome</keyword>
<dbReference type="GO" id="GO:0140359">
    <property type="term" value="F:ABC-type transporter activity"/>
    <property type="evidence" value="ECO:0007669"/>
    <property type="project" value="InterPro"/>
</dbReference>
<dbReference type="PANTHER" id="PTHR24223">
    <property type="entry name" value="ATP-BINDING CASSETTE SUB-FAMILY C"/>
    <property type="match status" value="1"/>
</dbReference>
<comment type="subcellular location">
    <subcellularLocation>
        <location evidence="1">Vacuole membrane</location>
        <topology evidence="1">Multi-pass membrane protein</topology>
    </subcellularLocation>
</comment>
<keyword evidence="8 10" id="KW-1133">Transmembrane helix</keyword>
<dbReference type="OMA" id="YKENNSH"/>
<dbReference type="WBParaSite" id="nRc.2.0.1.t14718-RA">
    <property type="protein sequence ID" value="nRc.2.0.1.t14718-RA"/>
    <property type="gene ID" value="nRc.2.0.1.g14718"/>
</dbReference>
<evidence type="ECO:0000256" key="4">
    <source>
        <dbReference type="ARBA" id="ARBA00022692"/>
    </source>
</evidence>
<evidence type="ECO:0000313" key="13">
    <source>
        <dbReference type="WBParaSite" id="nRc.2.0.1.t14718-RA"/>
    </source>
</evidence>